<dbReference type="Proteomes" id="UP001626603">
    <property type="component" value="Chromosome"/>
</dbReference>
<organism evidence="1 2">
    <name type="scientific">Methanoculleus palmolei</name>
    <dbReference type="NCBI Taxonomy" id="72612"/>
    <lineage>
        <taxon>Archaea</taxon>
        <taxon>Methanobacteriati</taxon>
        <taxon>Methanobacteriota</taxon>
        <taxon>Stenosarchaea group</taxon>
        <taxon>Methanomicrobia</taxon>
        <taxon>Methanomicrobiales</taxon>
        <taxon>Methanomicrobiaceae</taxon>
        <taxon>Methanoculleus</taxon>
    </lineage>
</organism>
<name>A0ABD8A9A0_9EURY</name>
<dbReference type="InterPro" id="IPR023214">
    <property type="entry name" value="HAD_sf"/>
</dbReference>
<dbReference type="SUPFAM" id="SSF56784">
    <property type="entry name" value="HAD-like"/>
    <property type="match status" value="1"/>
</dbReference>
<keyword evidence="2" id="KW-1185">Reference proteome</keyword>
<reference evidence="1 2" key="1">
    <citation type="submission" date="2023-10" db="EMBL/GenBank/DDBJ databases">
        <title>The complete genome sequence of Methanoculleus palmolei DSM 4273.</title>
        <authorList>
            <person name="Lai S.-J."/>
            <person name="You Y.-T."/>
            <person name="Chen S.-C."/>
        </authorList>
    </citation>
    <scope>NUCLEOTIDE SEQUENCE [LARGE SCALE GENOMIC DNA]</scope>
    <source>
        <strain evidence="1 2">DSM 4273</strain>
    </source>
</reference>
<dbReference type="EMBL" id="CP137641">
    <property type="protein sequence ID" value="WOX56084.1"/>
    <property type="molecule type" value="Genomic_DNA"/>
</dbReference>
<evidence type="ECO:0008006" key="3">
    <source>
        <dbReference type="Google" id="ProtNLM"/>
    </source>
</evidence>
<dbReference type="Gene3D" id="3.40.50.1000">
    <property type="entry name" value="HAD superfamily/HAD-like"/>
    <property type="match status" value="1"/>
</dbReference>
<dbReference type="AlphaFoldDB" id="A0ABD8A9A0"/>
<proteinExistence type="predicted"/>
<evidence type="ECO:0000313" key="1">
    <source>
        <dbReference type="EMBL" id="WOX56084.1"/>
    </source>
</evidence>
<protein>
    <recommendedName>
        <fullName evidence="3">GP-PDE domain-containing protein</fullName>
    </recommendedName>
</protein>
<evidence type="ECO:0000313" key="2">
    <source>
        <dbReference type="Proteomes" id="UP001626603"/>
    </source>
</evidence>
<accession>A0ABD8A9A0</accession>
<dbReference type="InterPro" id="IPR036412">
    <property type="entry name" value="HAD-like_sf"/>
</dbReference>
<gene>
    <name evidence="1" type="ORF">R6Y95_01815</name>
</gene>
<sequence>MTNWMKKLALHYEQTRRRHPHENLMILFDIDGTILDMRFMILQVLKSYDTHHATDFFSSLTLDGITVHENQIETLLEMLQIPKKHHDSILAWYRANRWSSDAILGSHQPFTGVMEVIRWFQLQPDTFVGLNTGRPEDIRDDTLCSLNALGREYKTRFRSDLLHMNPYGWEQQVTNCKAAGVDFFRNIGYHVFAVVDNEPDNLDAIARRDPGQEILLLHADTIFESARRVLPAGSVSGRRYDLTDLIPERALPRHIQFVWHGVNDEYNLRQFLASNVRWAELDVRMDPDGDDIILRHDSFAETPLDEEEELVYLRDVLEPIRAHGKSVKLDFKEDGALVDQALDLVKIHPFEDARLWFNGNADLLGEDGFAVLHRAHPSAIFQCPVDHLTHLIPLNPGTVADELDRFCSWGITRFSVRWERERLKEVIDWMDTAGHEVNIYNVPDLEAFLKTVLLMPRSITADFNFPKWHYFGRGSGQRHQHYEYSVTKGPLMI</sequence>